<dbReference type="InterPro" id="IPR055170">
    <property type="entry name" value="GFO_IDH_MocA-like_dom"/>
</dbReference>
<evidence type="ECO:0000259" key="1">
    <source>
        <dbReference type="Pfam" id="PF01408"/>
    </source>
</evidence>
<comment type="caution">
    <text evidence="3">The sequence shown here is derived from an EMBL/GenBank/DDBJ whole genome shotgun (WGS) entry which is preliminary data.</text>
</comment>
<evidence type="ECO:0000313" key="4">
    <source>
        <dbReference type="Proteomes" id="UP000678895"/>
    </source>
</evidence>
<evidence type="ECO:0000313" key="3">
    <source>
        <dbReference type="EMBL" id="GIO42156.1"/>
    </source>
</evidence>
<proteinExistence type="predicted"/>
<feature type="domain" description="GFO/IDH/MocA-like oxidoreductase" evidence="2">
    <location>
        <begin position="136"/>
        <end position="251"/>
    </location>
</feature>
<dbReference type="InterPro" id="IPR000683">
    <property type="entry name" value="Gfo/Idh/MocA-like_OxRdtase_N"/>
</dbReference>
<dbReference type="PANTHER" id="PTHR43249">
    <property type="entry name" value="UDP-N-ACETYL-2-AMINO-2-DEOXY-D-GLUCURONATE OXIDASE"/>
    <property type="match status" value="1"/>
</dbReference>
<dbReference type="SUPFAM" id="SSF51735">
    <property type="entry name" value="NAD(P)-binding Rossmann-fold domains"/>
    <property type="match status" value="1"/>
</dbReference>
<keyword evidence="4" id="KW-1185">Reference proteome</keyword>
<dbReference type="Gene3D" id="3.40.50.720">
    <property type="entry name" value="NAD(P)-binding Rossmann-like Domain"/>
    <property type="match status" value="1"/>
</dbReference>
<dbReference type="EMBL" id="BORS01000005">
    <property type="protein sequence ID" value="GIO42156.1"/>
    <property type="molecule type" value="Genomic_DNA"/>
</dbReference>
<dbReference type="Proteomes" id="UP000678895">
    <property type="component" value="Unassembled WGS sequence"/>
</dbReference>
<accession>A0A919XZI3</accession>
<dbReference type="InterPro" id="IPR036291">
    <property type="entry name" value="NAD(P)-bd_dom_sf"/>
</dbReference>
<gene>
    <name evidence="3" type="ORF">J41TS4_19140</name>
</gene>
<dbReference type="RefSeq" id="WP_301626833.1">
    <property type="nucleotide sequence ID" value="NZ_BORS01000005.1"/>
</dbReference>
<dbReference type="InterPro" id="IPR052515">
    <property type="entry name" value="Gfo/Idh/MocA_Oxidoreductase"/>
</dbReference>
<sequence length="328" mass="35586">MELQIGIVGTGWFSKVHGDILAALDGVKVAAVCGTSLPKAESLASRYEGSKGYDNLADMLDGTKLDAVYLCIPPHAHGTIEAELIDRGIPFLVEKPLGAELDIPLDIYSRLQASSKPLIHSVGYHFRYKAQTIKLKELLEGKTVGMVLGCWMGDMPQVAWWREQSGSGGQFIEQTTHIVDLLRYTAGEVEEVYASYANRVVHEQYEGVSVADVGTVTLKLKSGAVANISNTCVLPAGVGEVGLSLYTDQGILSWSPDLLEVSLSGEKSTFRIEDNPYRAENEAFIHALRTGDTSGIRSDYGDALKTQRVTWAALESARTGKPVQINNI</sequence>
<feature type="domain" description="Gfo/Idh/MocA-like oxidoreductase N-terminal" evidence="1">
    <location>
        <begin position="4"/>
        <end position="101"/>
    </location>
</feature>
<evidence type="ECO:0008006" key="5">
    <source>
        <dbReference type="Google" id="ProtNLM"/>
    </source>
</evidence>
<reference evidence="3" key="1">
    <citation type="submission" date="2021-03" db="EMBL/GenBank/DDBJ databases">
        <title>Antimicrobial resistance genes in bacteria isolated from Japanese honey, and their potential for conferring macrolide and lincosamide resistance in the American foulbrood pathogen Paenibacillus larvae.</title>
        <authorList>
            <person name="Okamoto M."/>
            <person name="Kumagai M."/>
            <person name="Kanamori H."/>
            <person name="Takamatsu D."/>
        </authorList>
    </citation>
    <scope>NUCLEOTIDE SEQUENCE</scope>
    <source>
        <strain evidence="3">J41TS4</strain>
    </source>
</reference>
<protein>
    <recommendedName>
        <fullName evidence="5">Oxidoreductase</fullName>
    </recommendedName>
</protein>
<name>A0A919XZI3_9BACL</name>
<dbReference type="AlphaFoldDB" id="A0A919XZI3"/>
<dbReference type="PANTHER" id="PTHR43249:SF1">
    <property type="entry name" value="D-GLUCOSIDE 3-DEHYDROGENASE"/>
    <property type="match status" value="1"/>
</dbReference>
<evidence type="ECO:0000259" key="2">
    <source>
        <dbReference type="Pfam" id="PF22725"/>
    </source>
</evidence>
<dbReference type="Pfam" id="PF22725">
    <property type="entry name" value="GFO_IDH_MocA_C3"/>
    <property type="match status" value="1"/>
</dbReference>
<dbReference type="GO" id="GO:0000166">
    <property type="term" value="F:nucleotide binding"/>
    <property type="evidence" value="ECO:0007669"/>
    <property type="project" value="InterPro"/>
</dbReference>
<dbReference type="SUPFAM" id="SSF55347">
    <property type="entry name" value="Glyceraldehyde-3-phosphate dehydrogenase-like, C-terminal domain"/>
    <property type="match status" value="1"/>
</dbReference>
<organism evidence="3 4">
    <name type="scientific">Paenibacillus apis</name>
    <dbReference type="NCBI Taxonomy" id="1792174"/>
    <lineage>
        <taxon>Bacteria</taxon>
        <taxon>Bacillati</taxon>
        <taxon>Bacillota</taxon>
        <taxon>Bacilli</taxon>
        <taxon>Bacillales</taxon>
        <taxon>Paenibacillaceae</taxon>
        <taxon>Paenibacillus</taxon>
    </lineage>
</organism>
<dbReference type="Gene3D" id="3.30.360.10">
    <property type="entry name" value="Dihydrodipicolinate Reductase, domain 2"/>
    <property type="match status" value="1"/>
</dbReference>
<dbReference type="Pfam" id="PF01408">
    <property type="entry name" value="GFO_IDH_MocA"/>
    <property type="match status" value="1"/>
</dbReference>